<dbReference type="Proteomes" id="UP000318667">
    <property type="component" value="Unassembled WGS sequence"/>
</dbReference>
<evidence type="ECO:0000259" key="1">
    <source>
        <dbReference type="PROSITE" id="PS51677"/>
    </source>
</evidence>
<dbReference type="CDD" id="cd10950">
    <property type="entry name" value="CE4_BsYlxY_like"/>
    <property type="match status" value="1"/>
</dbReference>
<dbReference type="Gene3D" id="3.20.20.370">
    <property type="entry name" value="Glycoside hydrolase/deacetylase"/>
    <property type="match status" value="1"/>
</dbReference>
<dbReference type="InterPro" id="IPR011330">
    <property type="entry name" value="Glyco_hydro/deAcase_b/a-brl"/>
</dbReference>
<dbReference type="GO" id="GO:0016810">
    <property type="term" value="F:hydrolase activity, acting on carbon-nitrogen (but not peptide) bonds"/>
    <property type="evidence" value="ECO:0007669"/>
    <property type="project" value="InterPro"/>
</dbReference>
<feature type="domain" description="NodB homology" evidence="1">
    <location>
        <begin position="131"/>
        <end position="311"/>
    </location>
</feature>
<name>A0A562JWS5_9BACI</name>
<organism evidence="2 3">
    <name type="scientific">Cytobacillus oceanisediminis</name>
    <dbReference type="NCBI Taxonomy" id="665099"/>
    <lineage>
        <taxon>Bacteria</taxon>
        <taxon>Bacillati</taxon>
        <taxon>Bacillota</taxon>
        <taxon>Bacilli</taxon>
        <taxon>Bacillales</taxon>
        <taxon>Bacillaceae</taxon>
        <taxon>Cytobacillus</taxon>
    </lineage>
</organism>
<protein>
    <submittedName>
        <fullName evidence="2">Putative sporulation protein (Polysaccharide deacetylase family)</fullName>
    </submittedName>
</protein>
<dbReference type="GeneID" id="65403546"/>
<dbReference type="OrthoDB" id="9812065at2"/>
<dbReference type="GO" id="GO:0005975">
    <property type="term" value="P:carbohydrate metabolic process"/>
    <property type="evidence" value="ECO:0007669"/>
    <property type="project" value="InterPro"/>
</dbReference>
<sequence length="341" mass="37919">MRKFIHIAIMFVIALVFVNNPLTDQYIAGLKGDSGVVAVSVSKPKNSPLYDEIAAKAAEYSIPAQDAKIDPVWKAIPGYNGIAVDVEASYKKMKSGNKFNEEKLVFKQVEPKVKLGDLPPAPVYKGHPDKPMVSFIINVAWGNEYLSGMLATLKNHNVSASFFLEGRWVKNNPELARLIMDAGHEVGNHSYTHPDMKVISSAKAREEILKTNDVIEATMSEKVLKPITWFAPPSGSYRDEIVKIAAQENLGTVMWTVDTVDWKKPSPEQLINRVLSKVHNGALILMHPTDSTEKSLDQLIMGLKQKNLQIGTVSELLSEKRIQNRENNNQGFGKNNNNDIN</sequence>
<evidence type="ECO:0000313" key="3">
    <source>
        <dbReference type="Proteomes" id="UP000318667"/>
    </source>
</evidence>
<accession>A0A562JWS5</accession>
<dbReference type="Pfam" id="PF01522">
    <property type="entry name" value="Polysacc_deac_1"/>
    <property type="match status" value="1"/>
</dbReference>
<keyword evidence="3" id="KW-1185">Reference proteome</keyword>
<dbReference type="NCBIfam" id="TIGR02873">
    <property type="entry name" value="spore_ylxY"/>
    <property type="match status" value="1"/>
</dbReference>
<dbReference type="GO" id="GO:0016020">
    <property type="term" value="C:membrane"/>
    <property type="evidence" value="ECO:0007669"/>
    <property type="project" value="TreeGrafter"/>
</dbReference>
<gene>
    <name evidence="2" type="ORF">IQ19_02354</name>
</gene>
<dbReference type="PANTHER" id="PTHR10587">
    <property type="entry name" value="GLYCOSYL TRANSFERASE-RELATED"/>
    <property type="match status" value="1"/>
</dbReference>
<dbReference type="InterPro" id="IPR002509">
    <property type="entry name" value="NODB_dom"/>
</dbReference>
<dbReference type="PROSITE" id="PS51677">
    <property type="entry name" value="NODB"/>
    <property type="match status" value="1"/>
</dbReference>
<comment type="caution">
    <text evidence="2">The sequence shown here is derived from an EMBL/GenBank/DDBJ whole genome shotgun (WGS) entry which is preliminary data.</text>
</comment>
<dbReference type="EMBL" id="VLKI01000005">
    <property type="protein sequence ID" value="TWH87404.1"/>
    <property type="molecule type" value="Genomic_DNA"/>
</dbReference>
<dbReference type="PANTHER" id="PTHR10587:SF80">
    <property type="entry name" value="CHITOOLIGOSACCHARIDE DEACETYLASE"/>
    <property type="match status" value="1"/>
</dbReference>
<dbReference type="SUPFAM" id="SSF88713">
    <property type="entry name" value="Glycoside hydrolase/deacetylase"/>
    <property type="match status" value="1"/>
</dbReference>
<dbReference type="AlphaFoldDB" id="A0A562JWS5"/>
<reference evidence="2 3" key="1">
    <citation type="journal article" date="2015" name="Stand. Genomic Sci.">
        <title>Genomic Encyclopedia of Bacterial and Archaeal Type Strains, Phase III: the genomes of soil and plant-associated and newly described type strains.</title>
        <authorList>
            <person name="Whitman W.B."/>
            <person name="Woyke T."/>
            <person name="Klenk H.P."/>
            <person name="Zhou Y."/>
            <person name="Lilburn T.G."/>
            <person name="Beck B.J."/>
            <person name="De Vos P."/>
            <person name="Vandamme P."/>
            <person name="Eisen J.A."/>
            <person name="Garrity G."/>
            <person name="Hugenholtz P."/>
            <person name="Kyrpides N.C."/>
        </authorList>
    </citation>
    <scope>NUCLEOTIDE SEQUENCE [LARGE SCALE GENOMIC DNA]</scope>
    <source>
        <strain evidence="2 3">CGMCC 1.10115</strain>
    </source>
</reference>
<dbReference type="InterPro" id="IPR014228">
    <property type="entry name" value="Spore_polysacc_deacetyl_YlxY"/>
</dbReference>
<dbReference type="InterPro" id="IPR050248">
    <property type="entry name" value="Polysacc_deacetylase_ArnD"/>
</dbReference>
<evidence type="ECO:0000313" key="2">
    <source>
        <dbReference type="EMBL" id="TWH87404.1"/>
    </source>
</evidence>
<dbReference type="RefSeq" id="WP_144542539.1">
    <property type="nucleotide sequence ID" value="NZ_CBCSDC010000002.1"/>
</dbReference>
<proteinExistence type="predicted"/>